<dbReference type="GO" id="GO:0015935">
    <property type="term" value="C:small ribosomal subunit"/>
    <property type="evidence" value="ECO:0000318"/>
    <property type="project" value="GO_Central"/>
</dbReference>
<organism evidence="1">
    <name type="scientific">Setaria italica</name>
    <name type="common">Foxtail millet</name>
    <name type="synonym">Panicum italicum</name>
    <dbReference type="NCBI Taxonomy" id="4555"/>
    <lineage>
        <taxon>Eukaryota</taxon>
        <taxon>Viridiplantae</taxon>
        <taxon>Streptophyta</taxon>
        <taxon>Embryophyta</taxon>
        <taxon>Tracheophyta</taxon>
        <taxon>Spermatophyta</taxon>
        <taxon>Magnoliopsida</taxon>
        <taxon>Liliopsida</taxon>
        <taxon>Poales</taxon>
        <taxon>Poaceae</taxon>
        <taxon>PACMAD clade</taxon>
        <taxon>Panicoideae</taxon>
        <taxon>Panicodae</taxon>
        <taxon>Paniceae</taxon>
        <taxon>Cenchrinae</taxon>
        <taxon>Setaria</taxon>
    </lineage>
</organism>
<dbReference type="GO" id="GO:0005829">
    <property type="term" value="C:cytosol"/>
    <property type="evidence" value="ECO:0000318"/>
    <property type="project" value="GO_Central"/>
</dbReference>
<accession>K4A1S6</accession>
<evidence type="ECO:0000313" key="1">
    <source>
        <dbReference type="EMBL" id="RCV09766.1"/>
    </source>
</evidence>
<keyword evidence="3" id="KW-1185">Reference proteome</keyword>
<dbReference type="AlphaFoldDB" id="K4A1S6"/>
<dbReference type="EMBL" id="CM003529">
    <property type="protein sequence ID" value="RCV09766.1"/>
    <property type="molecule type" value="Genomic_DNA"/>
</dbReference>
<dbReference type="STRING" id="4555.K4A1S6"/>
<proteinExistence type="predicted"/>
<dbReference type="Proteomes" id="UP000004995">
    <property type="component" value="Unassembled WGS sequence"/>
</dbReference>
<name>K4A1S6_SETIT</name>
<dbReference type="HOGENOM" id="CLU_2562704_0_0_1"/>
<reference evidence="1 3" key="1">
    <citation type="journal article" date="2012" name="Nat. Biotechnol.">
        <title>Reference genome sequence of the model plant Setaria.</title>
        <authorList>
            <person name="Bennetzen J.L."/>
            <person name="Schmutz J."/>
            <person name="Wang H."/>
            <person name="Percifield R."/>
            <person name="Hawkins J."/>
            <person name="Pontaroli A.C."/>
            <person name="Estep M."/>
            <person name="Feng L."/>
            <person name="Vaughn J.N."/>
            <person name="Grimwood J."/>
            <person name="Jenkins J."/>
            <person name="Barry K."/>
            <person name="Lindquist E."/>
            <person name="Hellsten U."/>
            <person name="Deshpande S."/>
            <person name="Wang X."/>
            <person name="Wu X."/>
            <person name="Mitros T."/>
            <person name="Triplett J."/>
            <person name="Yang X."/>
            <person name="Ye C.Y."/>
            <person name="Mauro-Herrera M."/>
            <person name="Wang L."/>
            <person name="Li P."/>
            <person name="Sharma M."/>
            <person name="Sharma R."/>
            <person name="Ronald P.C."/>
            <person name="Panaud O."/>
            <person name="Kellogg E.A."/>
            <person name="Brutnell T.P."/>
            <person name="Doust A.N."/>
            <person name="Tuskan G.A."/>
            <person name="Rokhsar D."/>
            <person name="Devos K.M."/>
        </authorList>
    </citation>
    <scope>NUCLEOTIDE SEQUENCE [LARGE SCALE GENOMIC DNA]</scope>
    <source>
        <strain evidence="3">cv. Yugu1</strain>
        <strain evidence="1">Yugu1</strain>
    </source>
</reference>
<reference evidence="2" key="3">
    <citation type="submission" date="2018-08" db="UniProtKB">
        <authorList>
            <consortium name="EnsemblPlants"/>
        </authorList>
    </citation>
    <scope>IDENTIFICATION</scope>
    <source>
        <strain evidence="2">Yugu1</strain>
    </source>
</reference>
<dbReference type="GO" id="GO:0003676">
    <property type="term" value="F:nucleic acid binding"/>
    <property type="evidence" value="ECO:0007669"/>
    <property type="project" value="InterPro"/>
</dbReference>
<dbReference type="OrthoDB" id="564720at2759"/>
<dbReference type="EMBL" id="AGNK02000705">
    <property type="status" value="NOT_ANNOTATED_CDS"/>
    <property type="molecule type" value="Genomic_DNA"/>
</dbReference>
<dbReference type="InterPro" id="IPR010979">
    <property type="entry name" value="Ribosomal_uS13-like_H2TH"/>
</dbReference>
<dbReference type="SUPFAM" id="SSF46946">
    <property type="entry name" value="S13-like H2TH domain"/>
    <property type="match status" value="1"/>
</dbReference>
<dbReference type="eggNOG" id="KOG3311">
    <property type="taxonomic scope" value="Eukaryota"/>
</dbReference>
<gene>
    <name evidence="1" type="ORF">SETIT_2G055700v2</name>
</gene>
<reference evidence="1" key="2">
    <citation type="submission" date="2015-07" db="EMBL/GenBank/DDBJ databases">
        <authorList>
            <person name="Noorani M."/>
        </authorList>
    </citation>
    <scope>NUCLEOTIDE SEQUENCE</scope>
    <source>
        <strain evidence="1">Yugu1</strain>
    </source>
</reference>
<dbReference type="EnsemblPlants" id="KQL22685">
    <property type="protein sequence ID" value="KQL22685"/>
    <property type="gene ID" value="SETIT_032820mg"/>
</dbReference>
<protein>
    <submittedName>
        <fullName evidence="1 2">Uncharacterized protein</fullName>
    </submittedName>
</protein>
<evidence type="ECO:0000313" key="2">
    <source>
        <dbReference type="EnsemblPlants" id="KQL22685"/>
    </source>
</evidence>
<sequence>MTSSTSCVSVRLLNTNVEGKRKIMFALTSIKGAREVSPDELERLKNVVPNPRQFMKDYKDGRFSQVVSNTLDMKLGDDLERG</sequence>
<dbReference type="Gene3D" id="1.10.8.50">
    <property type="match status" value="1"/>
</dbReference>
<evidence type="ECO:0000313" key="3">
    <source>
        <dbReference type="Proteomes" id="UP000004995"/>
    </source>
</evidence>
<dbReference type="Gramene" id="KQL22685">
    <property type="protein sequence ID" value="KQL22685"/>
    <property type="gene ID" value="SETIT_032820mg"/>
</dbReference>